<evidence type="ECO:0000313" key="5">
    <source>
        <dbReference type="EMBL" id="MFD1235105.1"/>
    </source>
</evidence>
<organism evidence="5 6">
    <name type="scientific">Pseudonocardia benzenivorans</name>
    <dbReference type="NCBI Taxonomy" id="228005"/>
    <lineage>
        <taxon>Bacteria</taxon>
        <taxon>Bacillati</taxon>
        <taxon>Actinomycetota</taxon>
        <taxon>Actinomycetes</taxon>
        <taxon>Pseudonocardiales</taxon>
        <taxon>Pseudonocardiaceae</taxon>
        <taxon>Pseudonocardia</taxon>
    </lineage>
</organism>
<accession>A0ABW3VK10</accession>
<keyword evidence="3" id="KW-0560">Oxidoreductase</keyword>
<comment type="similarity">
    <text evidence="1">Belongs to the PdxA family. PdxA2 subfamily.</text>
</comment>
<reference evidence="6" key="1">
    <citation type="journal article" date="2019" name="Int. J. Syst. Evol. Microbiol.">
        <title>The Global Catalogue of Microorganisms (GCM) 10K type strain sequencing project: providing services to taxonomists for standard genome sequencing and annotation.</title>
        <authorList>
            <consortium name="The Broad Institute Genomics Platform"/>
            <consortium name="The Broad Institute Genome Sequencing Center for Infectious Disease"/>
            <person name="Wu L."/>
            <person name="Ma J."/>
        </authorList>
    </citation>
    <scope>NUCLEOTIDE SEQUENCE [LARGE SCALE GENOMIC DNA]</scope>
    <source>
        <strain evidence="6">CCUG 49018</strain>
    </source>
</reference>
<dbReference type="EMBL" id="JBHTMB010000144">
    <property type="protein sequence ID" value="MFD1235105.1"/>
    <property type="molecule type" value="Genomic_DNA"/>
</dbReference>
<dbReference type="RefSeq" id="WP_013672293.1">
    <property type="nucleotide sequence ID" value="NZ_BAABKS010000080.1"/>
</dbReference>
<evidence type="ECO:0000313" key="6">
    <source>
        <dbReference type="Proteomes" id="UP001597182"/>
    </source>
</evidence>
<evidence type="ECO:0000256" key="4">
    <source>
        <dbReference type="ARBA" id="ARBA00023027"/>
    </source>
</evidence>
<keyword evidence="4" id="KW-0520">NAD</keyword>
<evidence type="ECO:0000256" key="2">
    <source>
        <dbReference type="ARBA" id="ARBA00022723"/>
    </source>
</evidence>
<keyword evidence="6" id="KW-1185">Reference proteome</keyword>
<sequence length="320" mass="32218">MSRVLLAVGDPNGIGPEIAVAAAAAAQEPPVLVGDRHVLAGHAAAAGVRLREHVPDVPPEAGVLDLVDVAALPEDAFRPGTVSAEAGAATVRYVSTAVALALGGGYRGIVACPHSETAVHAAGIAFRGYPPLIAQLTGVPEDRVFLLLSGGGLDIVHATLHERLADGLARLTPELVTAAGQALHGALRSFGVPQPRIGVMGVNPHASEGGLFGDDDERVTVPAVAALRELGVDAVGPTGSDVLLTTPGHDGFVAMYHDQGHVPVKLLAGRTATAMTVGAGVAFSSVGHGTAFDIAGRGVADPAAVVRALARFGRTKETTA</sequence>
<dbReference type="Proteomes" id="UP001597182">
    <property type="component" value="Unassembled WGS sequence"/>
</dbReference>
<gene>
    <name evidence="5" type="ORF">ACFQ34_17580</name>
</gene>
<dbReference type="SUPFAM" id="SSF53659">
    <property type="entry name" value="Isocitrate/Isopropylmalate dehydrogenase-like"/>
    <property type="match status" value="1"/>
</dbReference>
<evidence type="ECO:0000256" key="3">
    <source>
        <dbReference type="ARBA" id="ARBA00023002"/>
    </source>
</evidence>
<dbReference type="PANTHER" id="PTHR30004:SF6">
    <property type="entry name" value="D-THREONATE 4-PHOSPHATE DEHYDROGENASE"/>
    <property type="match status" value="1"/>
</dbReference>
<name>A0ABW3VK10_9PSEU</name>
<evidence type="ECO:0000256" key="1">
    <source>
        <dbReference type="ARBA" id="ARBA00009464"/>
    </source>
</evidence>
<dbReference type="InterPro" id="IPR005255">
    <property type="entry name" value="PdxA_fam"/>
</dbReference>
<dbReference type="Pfam" id="PF04166">
    <property type="entry name" value="PdxA"/>
    <property type="match status" value="1"/>
</dbReference>
<dbReference type="PANTHER" id="PTHR30004">
    <property type="entry name" value="4-HYDROXYTHREONINE-4-PHOSPHATE DEHYDROGENASE"/>
    <property type="match status" value="1"/>
</dbReference>
<comment type="caution">
    <text evidence="5">The sequence shown here is derived from an EMBL/GenBank/DDBJ whole genome shotgun (WGS) entry which is preliminary data.</text>
</comment>
<dbReference type="Gene3D" id="3.40.718.10">
    <property type="entry name" value="Isopropylmalate Dehydrogenase"/>
    <property type="match status" value="1"/>
</dbReference>
<protein>
    <submittedName>
        <fullName evidence="5">PdxA family protein</fullName>
    </submittedName>
</protein>
<proteinExistence type="inferred from homology"/>
<keyword evidence="2" id="KW-0479">Metal-binding</keyword>